<feature type="domain" description="FAD-dependent oxidoreductase 2 FAD-binding" evidence="5">
    <location>
        <begin position="20"/>
        <end position="181"/>
    </location>
</feature>
<dbReference type="EC" id="1.4.3.16" evidence="6"/>
<dbReference type="InterPro" id="IPR003953">
    <property type="entry name" value="FAD-dep_OxRdtase_2_FAD-bd"/>
</dbReference>
<dbReference type="GO" id="GO:0008734">
    <property type="term" value="F:L-aspartate oxidase activity"/>
    <property type="evidence" value="ECO:0007669"/>
    <property type="project" value="UniProtKB-EC"/>
</dbReference>
<proteinExistence type="predicted"/>
<reference evidence="6 7" key="1">
    <citation type="journal article" date="2012" name="J. Bacteriol.">
        <title>Genome Sequence of Blastococcus saxobsidens DD2, a Stone-Inhabiting Bacterium.</title>
        <authorList>
            <person name="Chouaia B."/>
            <person name="Crotti E."/>
            <person name="Brusetti L."/>
            <person name="Daffonchio D."/>
            <person name="Essoussi I."/>
            <person name="Nouioui I."/>
            <person name="Sbissi I."/>
            <person name="Ghodhbane-Gtari F."/>
            <person name="Gtari M."/>
            <person name="Vacherie B."/>
            <person name="Barbe V."/>
            <person name="Medigue C."/>
            <person name="Gury J."/>
            <person name="Pujic P."/>
            <person name="Normand P."/>
        </authorList>
    </citation>
    <scope>NUCLEOTIDE SEQUENCE [LARGE SCALE GENOMIC DNA]</scope>
    <source>
        <strain evidence="6 7">DD2</strain>
    </source>
</reference>
<feature type="domain" description="FAD-dependent oxidoreductase 2 FAD-binding" evidence="5">
    <location>
        <begin position="359"/>
        <end position="392"/>
    </location>
</feature>
<dbReference type="KEGG" id="bsd:BLASA_3429"/>
<dbReference type="InterPro" id="IPR036188">
    <property type="entry name" value="FAD/NAD-bd_sf"/>
</dbReference>
<sequence>MAAEPIITRNLLEGDVKELDVLVIGAGLAGLQCAVTLRELRPDLRVGVLESQQRTGGSCRWAVGSFSAGGTAWQSRAGVEDSPEEHYRQMLDMCQLGATEADVERNKALLWQMCQHGPAALQVLESRGVVLAGPFLEPPHTKPRMHNTVPRASAVTEVLAAAFVQGGGTIRTGPEGDVVDVERSGTAAEDLLVKSRTEVYSAAALVIASGDLSGTHAVVPSVNPGATGVPVGLAVERLGARSHEPHFSPSLRTVSDRAAFVAPTEDLIRAGWIVTASGRRVDGALALAGLEALVGQDLHLEVPQEAVSDDASLCTYPAKGYGTAHDLLADGLAVQVDGEGTGPILRIGPIRVVISLADGGLDVNDSMQVLTGSSAAIEGLYACGSAAVGGMRLVGHGHHLMWAAVTGAAAARAVVAAS</sequence>
<keyword evidence="2" id="KW-0285">Flavoprotein</keyword>
<accession>H6RSZ3</accession>
<reference evidence="7" key="2">
    <citation type="submission" date="2012-02" db="EMBL/GenBank/DDBJ databases">
        <title>Complete genome sequence of Blastococcus saxobsidens strain DD2.</title>
        <authorList>
            <person name="Genoscope."/>
        </authorList>
    </citation>
    <scope>NUCLEOTIDE SEQUENCE [LARGE SCALE GENOMIC DNA]</scope>
    <source>
        <strain evidence="7">DD2</strain>
    </source>
</reference>
<dbReference type="InterPro" id="IPR050315">
    <property type="entry name" value="FAD-oxidoreductase_2"/>
</dbReference>
<organism evidence="6 7">
    <name type="scientific">Blastococcus saxobsidens (strain DD2)</name>
    <dbReference type="NCBI Taxonomy" id="1146883"/>
    <lineage>
        <taxon>Bacteria</taxon>
        <taxon>Bacillati</taxon>
        <taxon>Actinomycetota</taxon>
        <taxon>Actinomycetes</taxon>
        <taxon>Geodermatophilales</taxon>
        <taxon>Geodermatophilaceae</taxon>
        <taxon>Blastococcus</taxon>
    </lineage>
</organism>
<dbReference type="SUPFAM" id="SSF51905">
    <property type="entry name" value="FAD/NAD(P)-binding domain"/>
    <property type="match status" value="1"/>
</dbReference>
<name>H6RSZ3_BLASD</name>
<keyword evidence="7" id="KW-1185">Reference proteome</keyword>
<dbReference type="Proteomes" id="UP000007517">
    <property type="component" value="Chromosome"/>
</dbReference>
<dbReference type="RefSeq" id="WP_014377175.1">
    <property type="nucleotide sequence ID" value="NC_016943.1"/>
</dbReference>
<evidence type="ECO:0000256" key="4">
    <source>
        <dbReference type="ARBA" id="ARBA00023002"/>
    </source>
</evidence>
<evidence type="ECO:0000259" key="5">
    <source>
        <dbReference type="Pfam" id="PF00890"/>
    </source>
</evidence>
<evidence type="ECO:0000313" key="6">
    <source>
        <dbReference type="EMBL" id="CCG04296.1"/>
    </source>
</evidence>
<evidence type="ECO:0000313" key="7">
    <source>
        <dbReference type="Proteomes" id="UP000007517"/>
    </source>
</evidence>
<dbReference type="AlphaFoldDB" id="H6RSZ3"/>
<comment type="cofactor">
    <cofactor evidence="1">
        <name>FAD</name>
        <dbReference type="ChEBI" id="CHEBI:57692"/>
    </cofactor>
</comment>
<dbReference type="STRING" id="1146883.BLASA_3429"/>
<dbReference type="EMBL" id="FO117623">
    <property type="protein sequence ID" value="CCG04296.1"/>
    <property type="molecule type" value="Genomic_DNA"/>
</dbReference>
<evidence type="ECO:0000256" key="2">
    <source>
        <dbReference type="ARBA" id="ARBA00022630"/>
    </source>
</evidence>
<dbReference type="HOGENOM" id="CLU_011398_4_5_11"/>
<evidence type="ECO:0000256" key="3">
    <source>
        <dbReference type="ARBA" id="ARBA00022827"/>
    </source>
</evidence>
<protein>
    <submittedName>
        <fullName evidence="6">Putative L-aspartate oxidase</fullName>
        <ecNumber evidence="6">1.4.3.16</ecNumber>
    </submittedName>
</protein>
<gene>
    <name evidence="6" type="ordered locus">BLASA_3429</name>
</gene>
<evidence type="ECO:0000256" key="1">
    <source>
        <dbReference type="ARBA" id="ARBA00001974"/>
    </source>
</evidence>
<dbReference type="PANTHER" id="PTHR43400">
    <property type="entry name" value="FUMARATE REDUCTASE"/>
    <property type="match status" value="1"/>
</dbReference>
<dbReference type="eggNOG" id="COG1053">
    <property type="taxonomic scope" value="Bacteria"/>
</dbReference>
<keyword evidence="3" id="KW-0274">FAD</keyword>
<dbReference type="Gene3D" id="3.50.50.60">
    <property type="entry name" value="FAD/NAD(P)-binding domain"/>
    <property type="match status" value="2"/>
</dbReference>
<dbReference type="Pfam" id="PF00890">
    <property type="entry name" value="FAD_binding_2"/>
    <property type="match status" value="2"/>
</dbReference>
<keyword evidence="4 6" id="KW-0560">Oxidoreductase</keyword>
<dbReference type="PANTHER" id="PTHR43400:SF7">
    <property type="entry name" value="FAD-DEPENDENT OXIDOREDUCTASE 2 FAD BINDING DOMAIN-CONTAINING PROTEIN"/>
    <property type="match status" value="1"/>
</dbReference>